<dbReference type="PANTHER" id="PTHR43790:SF3">
    <property type="entry name" value="D-ALLOSE IMPORT ATP-BINDING PROTEIN ALSA-RELATED"/>
    <property type="match status" value="1"/>
</dbReference>
<evidence type="ECO:0000256" key="5">
    <source>
        <dbReference type="ARBA" id="ARBA00022737"/>
    </source>
</evidence>
<keyword evidence="9" id="KW-0472">Membrane</keyword>
<comment type="subcellular location">
    <subcellularLocation>
        <location evidence="1">Cell membrane</location>
        <topology evidence="1">Peripheral membrane protein</topology>
    </subcellularLocation>
</comment>
<keyword evidence="5" id="KW-0677">Repeat</keyword>
<protein>
    <submittedName>
        <fullName evidence="11">Sugar ABC transporter ATP-binding protein</fullName>
    </submittedName>
</protein>
<evidence type="ECO:0000256" key="1">
    <source>
        <dbReference type="ARBA" id="ARBA00004202"/>
    </source>
</evidence>
<dbReference type="InterPro" id="IPR003439">
    <property type="entry name" value="ABC_transporter-like_ATP-bd"/>
</dbReference>
<dbReference type="GO" id="GO:0005886">
    <property type="term" value="C:plasma membrane"/>
    <property type="evidence" value="ECO:0007669"/>
    <property type="project" value="UniProtKB-SubCell"/>
</dbReference>
<dbReference type="SUPFAM" id="SSF52540">
    <property type="entry name" value="P-loop containing nucleoside triphosphate hydrolases"/>
    <property type="match status" value="2"/>
</dbReference>
<feature type="domain" description="ABC transporter" evidence="10">
    <location>
        <begin position="14"/>
        <end position="246"/>
    </location>
</feature>
<keyword evidence="4" id="KW-0762">Sugar transport</keyword>
<accession>A0A923LEX3</accession>
<dbReference type="CDD" id="cd03216">
    <property type="entry name" value="ABC_Carb_Monos_I"/>
    <property type="match status" value="1"/>
</dbReference>
<evidence type="ECO:0000256" key="6">
    <source>
        <dbReference type="ARBA" id="ARBA00022741"/>
    </source>
</evidence>
<evidence type="ECO:0000313" key="12">
    <source>
        <dbReference type="Proteomes" id="UP000649345"/>
    </source>
</evidence>
<dbReference type="Pfam" id="PF00005">
    <property type="entry name" value="ABC_tran"/>
    <property type="match status" value="2"/>
</dbReference>
<dbReference type="EMBL" id="JACOOR010000009">
    <property type="protein sequence ID" value="MBC5660905.1"/>
    <property type="molecule type" value="Genomic_DNA"/>
</dbReference>
<evidence type="ECO:0000256" key="3">
    <source>
        <dbReference type="ARBA" id="ARBA00022475"/>
    </source>
</evidence>
<keyword evidence="7 11" id="KW-0067">ATP-binding</keyword>
<keyword evidence="6" id="KW-0547">Nucleotide-binding</keyword>
<name>A0A923LEX3_9FIRM</name>
<reference evidence="11" key="1">
    <citation type="submission" date="2020-08" db="EMBL/GenBank/DDBJ databases">
        <title>Genome public.</title>
        <authorList>
            <person name="Liu C."/>
            <person name="Sun Q."/>
        </authorList>
    </citation>
    <scope>NUCLEOTIDE SEQUENCE</scope>
    <source>
        <strain evidence="11">NSJ-68</strain>
    </source>
</reference>
<evidence type="ECO:0000259" key="10">
    <source>
        <dbReference type="PROSITE" id="PS50893"/>
    </source>
</evidence>
<comment type="caution">
    <text evidence="11">The sequence shown here is derived from an EMBL/GenBank/DDBJ whole genome shotgun (WGS) entry which is preliminary data.</text>
</comment>
<evidence type="ECO:0000313" key="11">
    <source>
        <dbReference type="EMBL" id="MBC5660905.1"/>
    </source>
</evidence>
<evidence type="ECO:0000256" key="7">
    <source>
        <dbReference type="ARBA" id="ARBA00022840"/>
    </source>
</evidence>
<keyword evidence="8" id="KW-1278">Translocase</keyword>
<dbReference type="AlphaFoldDB" id="A0A923LEX3"/>
<keyword evidence="12" id="KW-1185">Reference proteome</keyword>
<dbReference type="FunFam" id="3.40.50.300:FF:000127">
    <property type="entry name" value="Ribose import ATP-binding protein RbsA"/>
    <property type="match status" value="1"/>
</dbReference>
<feature type="domain" description="ABC transporter" evidence="10">
    <location>
        <begin position="258"/>
        <end position="496"/>
    </location>
</feature>
<sequence>MDIDMSEKDSVFILQVENVCKSFPGVKALDHVTIEVQRGVVHGIVGENGAGKSTLMKILSGVYTKDEGTVIFDGEVIERTTPIQSLNRGLSIIYQELNLVNTMSVGENIFLGRFKEAKGMRGTHTKAQKLLEQIGCSIDTHTMVSELSVSQKQMVEIAKALSFNSKLIIMDEPSSSLTNDELKGLYKIIGDLKQMGISIIYISHKLDEIFDLCDMVTIMRDGNVIDSKPITELSREEMITKMVGRTIEKEYPERPYCVGAPLLEVRNLNTRKLHNINFTLHKGEILGLVGLVGAGRTEIIRAIFGADKVKGQEVLIDGKSVKIKGPKDAIRVGMALVPEDRKQQGLILSQSVETNITMAALKDHVKGIFLDKTSQKKIAEKHVASLAIKTPGIKSRVVSLSGGNQQKCIVGRWLEIQPKILIMDEPTRGIDVGAKYEIYLLMKKIVEDGGSIILISSELAEVLSMSNRILTICGGRISGEFNPEEVSVNSIMERVLG</sequence>
<dbReference type="PROSITE" id="PS50893">
    <property type="entry name" value="ABC_TRANSPORTER_2"/>
    <property type="match status" value="2"/>
</dbReference>
<keyword evidence="3" id="KW-1003">Cell membrane</keyword>
<dbReference type="CDD" id="cd03215">
    <property type="entry name" value="ABC_Carb_Monos_II"/>
    <property type="match status" value="1"/>
</dbReference>
<dbReference type="InterPro" id="IPR003593">
    <property type="entry name" value="AAA+_ATPase"/>
</dbReference>
<dbReference type="InterPro" id="IPR027417">
    <property type="entry name" value="P-loop_NTPase"/>
</dbReference>
<dbReference type="InterPro" id="IPR050107">
    <property type="entry name" value="ABC_carbohydrate_import_ATPase"/>
</dbReference>
<evidence type="ECO:0000256" key="4">
    <source>
        <dbReference type="ARBA" id="ARBA00022597"/>
    </source>
</evidence>
<evidence type="ECO:0000256" key="2">
    <source>
        <dbReference type="ARBA" id="ARBA00022448"/>
    </source>
</evidence>
<gene>
    <name evidence="11" type="ORF">H8S44_14175</name>
</gene>
<dbReference type="SMART" id="SM00382">
    <property type="entry name" value="AAA"/>
    <property type="match status" value="2"/>
</dbReference>
<dbReference type="RefSeq" id="WP_186997543.1">
    <property type="nucleotide sequence ID" value="NZ_JACOOR010000009.1"/>
</dbReference>
<evidence type="ECO:0000256" key="9">
    <source>
        <dbReference type="ARBA" id="ARBA00023136"/>
    </source>
</evidence>
<dbReference type="PANTHER" id="PTHR43790">
    <property type="entry name" value="CARBOHYDRATE TRANSPORT ATP-BINDING PROTEIN MG119-RELATED"/>
    <property type="match status" value="1"/>
</dbReference>
<dbReference type="Proteomes" id="UP000649345">
    <property type="component" value="Unassembled WGS sequence"/>
</dbReference>
<proteinExistence type="predicted"/>
<dbReference type="GO" id="GO:0005524">
    <property type="term" value="F:ATP binding"/>
    <property type="evidence" value="ECO:0007669"/>
    <property type="project" value="UniProtKB-KW"/>
</dbReference>
<keyword evidence="2" id="KW-0813">Transport</keyword>
<organism evidence="11 12">
    <name type="scientific">Anaerosacchariphilus hominis</name>
    <dbReference type="NCBI Taxonomy" id="2763017"/>
    <lineage>
        <taxon>Bacteria</taxon>
        <taxon>Bacillati</taxon>
        <taxon>Bacillota</taxon>
        <taxon>Clostridia</taxon>
        <taxon>Lachnospirales</taxon>
        <taxon>Lachnospiraceae</taxon>
        <taxon>Anaerosacchariphilus</taxon>
    </lineage>
</organism>
<dbReference type="Gene3D" id="3.40.50.300">
    <property type="entry name" value="P-loop containing nucleotide triphosphate hydrolases"/>
    <property type="match status" value="2"/>
</dbReference>
<evidence type="ECO:0000256" key="8">
    <source>
        <dbReference type="ARBA" id="ARBA00022967"/>
    </source>
</evidence>
<dbReference type="GO" id="GO:0016887">
    <property type="term" value="F:ATP hydrolysis activity"/>
    <property type="evidence" value="ECO:0007669"/>
    <property type="project" value="InterPro"/>
</dbReference>